<dbReference type="InterPro" id="IPR006379">
    <property type="entry name" value="HAD-SF_hydro_IIB"/>
</dbReference>
<evidence type="ECO:0000313" key="4">
    <source>
        <dbReference type="EMBL" id="KNC25131.1"/>
    </source>
</evidence>
<dbReference type="Pfam" id="PF00982">
    <property type="entry name" value="Glyco_transf_20"/>
    <property type="match status" value="1"/>
</dbReference>
<dbReference type="Gene3D" id="3.30.70.1020">
    <property type="entry name" value="Trehalose-6-phosphate phosphatase related protein, domain 2"/>
    <property type="match status" value="1"/>
</dbReference>
<accession>A0A0L0BYR6</accession>
<protein>
    <submittedName>
        <fullName evidence="4">Uncharacterized protein</fullName>
    </submittedName>
</protein>
<dbReference type="InterPro" id="IPR003337">
    <property type="entry name" value="Trehalose_PPase"/>
</dbReference>
<dbReference type="STRING" id="7375.A0A0L0BYR6"/>
<dbReference type="NCBIfam" id="TIGR00685">
    <property type="entry name" value="T6PP"/>
    <property type="match status" value="1"/>
</dbReference>
<evidence type="ECO:0000256" key="2">
    <source>
        <dbReference type="ARBA" id="ARBA00006330"/>
    </source>
</evidence>
<feature type="compositionally biased region" description="Basic residues" evidence="3">
    <location>
        <begin position="495"/>
        <end position="504"/>
    </location>
</feature>
<feature type="compositionally biased region" description="Basic residues" evidence="3">
    <location>
        <begin position="519"/>
        <end position="533"/>
    </location>
</feature>
<dbReference type="GO" id="GO:0003825">
    <property type="term" value="F:alpha,alpha-trehalose-phosphate synthase (UDP-forming) activity"/>
    <property type="evidence" value="ECO:0007669"/>
    <property type="project" value="TreeGrafter"/>
</dbReference>
<comment type="similarity">
    <text evidence="1">In the N-terminal section; belongs to the glycosyltransferase 20 family.</text>
</comment>
<dbReference type="Proteomes" id="UP000037069">
    <property type="component" value="Unassembled WGS sequence"/>
</dbReference>
<dbReference type="CDD" id="cd01627">
    <property type="entry name" value="HAD_TPP"/>
    <property type="match status" value="1"/>
</dbReference>
<dbReference type="Gene3D" id="3.40.50.2000">
    <property type="entry name" value="Glycogen Phosphorylase B"/>
    <property type="match status" value="1"/>
</dbReference>
<feature type="compositionally biased region" description="Basic and acidic residues" evidence="3">
    <location>
        <begin position="505"/>
        <end position="517"/>
    </location>
</feature>
<feature type="compositionally biased region" description="Basic and acidic residues" evidence="3">
    <location>
        <begin position="478"/>
        <end position="494"/>
    </location>
</feature>
<dbReference type="GO" id="GO:0005992">
    <property type="term" value="P:trehalose biosynthetic process"/>
    <property type="evidence" value="ECO:0007669"/>
    <property type="project" value="InterPro"/>
</dbReference>
<dbReference type="OrthoDB" id="755951at2759"/>
<dbReference type="GO" id="GO:0005946">
    <property type="term" value="C:alpha,alpha-trehalose-phosphate synthase complex (UDP-forming)"/>
    <property type="evidence" value="ECO:0007669"/>
    <property type="project" value="TreeGrafter"/>
</dbReference>
<comment type="caution">
    <text evidence="4">The sequence shown here is derived from an EMBL/GenBank/DDBJ whole genome shotgun (WGS) entry which is preliminary data.</text>
</comment>
<dbReference type="GO" id="GO:0005829">
    <property type="term" value="C:cytosol"/>
    <property type="evidence" value="ECO:0007669"/>
    <property type="project" value="TreeGrafter"/>
</dbReference>
<dbReference type="AlphaFoldDB" id="A0A0L0BYR6"/>
<reference evidence="4 5" key="1">
    <citation type="journal article" date="2015" name="Nat. Commun.">
        <title>Lucilia cuprina genome unlocks parasitic fly biology to underpin future interventions.</title>
        <authorList>
            <person name="Anstead C.A."/>
            <person name="Korhonen P.K."/>
            <person name="Young N.D."/>
            <person name="Hall R.S."/>
            <person name="Jex A.R."/>
            <person name="Murali S.C."/>
            <person name="Hughes D.S."/>
            <person name="Lee S.F."/>
            <person name="Perry T."/>
            <person name="Stroehlein A.J."/>
            <person name="Ansell B.R."/>
            <person name="Breugelmans B."/>
            <person name="Hofmann A."/>
            <person name="Qu J."/>
            <person name="Dugan S."/>
            <person name="Lee S.L."/>
            <person name="Chao H."/>
            <person name="Dinh H."/>
            <person name="Han Y."/>
            <person name="Doddapaneni H.V."/>
            <person name="Worley K.C."/>
            <person name="Muzny D.M."/>
            <person name="Ioannidis P."/>
            <person name="Waterhouse R.M."/>
            <person name="Zdobnov E.M."/>
            <person name="James P.J."/>
            <person name="Bagnall N.H."/>
            <person name="Kotze A.C."/>
            <person name="Gibbs R.A."/>
            <person name="Richards S."/>
            <person name="Batterham P."/>
            <person name="Gasser R.B."/>
        </authorList>
    </citation>
    <scope>NUCLEOTIDE SEQUENCE [LARGE SCALE GENOMIC DNA]</scope>
    <source>
        <strain evidence="4 5">LS</strain>
        <tissue evidence="4">Full body</tissue>
    </source>
</reference>
<proteinExistence type="inferred from homology"/>
<dbReference type="GO" id="GO:0004805">
    <property type="term" value="F:trehalose-phosphatase activity"/>
    <property type="evidence" value="ECO:0007669"/>
    <property type="project" value="TreeGrafter"/>
</dbReference>
<feature type="region of interest" description="Disordered" evidence="3">
    <location>
        <begin position="478"/>
        <end position="533"/>
    </location>
</feature>
<sequence length="533" mass="61154">MFVQITTKTYQYSRSLEEQMSKLISFINSKYGDIHYTPIIHFTKHMKQREYFALLMNASVGFFMPTREGSSSAALEYILCQQNRKGSRTVMVLSEFMGITDLLAQGCMLANPFDPIQVSYVLNRALLKSTAKEGSEEQERLFKTATNKYDVREFVTNILSNLVNHDLKHENQHYTPAADFAEVTSVFKKAGKRLLLLDYDGTLTPIVKDPAAAVPSSRLKQVLAKLSEDPNTSVWVISGRDMKFLDEHLSMFKINMSAEHGCYLKREYQTPEEPWENLVEQLDMSWMKVVKNVLQSYTERTEGSNIEVKKSAICWHYRRSDPIFGAFQASHLRAYLELTVSKKFPIDVLNGKSVVEIRPKLFNKGEIVKNIFKEAHEHNDFPEFVMSIDRAIARQNKFGKTTKKERVYTDKELGIPKLNTSLDPVGVKVKGKKGKKFVNDTSMQIILAEVMQQSNETHASKIEKARQLEAIREAKRKEIEEKEQQTKQKLENKKKELKKKKKPVGKGEPESEPEPKSKPNFKKSGSKKRVSFA</sequence>
<dbReference type="PANTHER" id="PTHR10788:SF123">
    <property type="entry name" value="TREHALOSE-PHOSPHATASE"/>
    <property type="match status" value="1"/>
</dbReference>
<dbReference type="InterPro" id="IPR023214">
    <property type="entry name" value="HAD_sf"/>
</dbReference>
<dbReference type="InterPro" id="IPR001830">
    <property type="entry name" value="Glyco_trans_20"/>
</dbReference>
<dbReference type="EMBL" id="JRES01001153">
    <property type="protein sequence ID" value="KNC25131.1"/>
    <property type="molecule type" value="Genomic_DNA"/>
</dbReference>
<evidence type="ECO:0000256" key="3">
    <source>
        <dbReference type="SAM" id="MobiDB-lite"/>
    </source>
</evidence>
<dbReference type="InterPro" id="IPR036412">
    <property type="entry name" value="HAD-like_sf"/>
</dbReference>
<dbReference type="SUPFAM" id="SSF53756">
    <property type="entry name" value="UDP-Glycosyltransferase/glycogen phosphorylase"/>
    <property type="match status" value="1"/>
</dbReference>
<dbReference type="SUPFAM" id="SSF56784">
    <property type="entry name" value="HAD-like"/>
    <property type="match status" value="1"/>
</dbReference>
<dbReference type="NCBIfam" id="TIGR01484">
    <property type="entry name" value="HAD-SF-IIB"/>
    <property type="match status" value="1"/>
</dbReference>
<evidence type="ECO:0000313" key="5">
    <source>
        <dbReference type="Proteomes" id="UP000037069"/>
    </source>
</evidence>
<name>A0A0L0BYR6_LUCCU</name>
<keyword evidence="5" id="KW-1185">Reference proteome</keyword>
<dbReference type="GO" id="GO:0034605">
    <property type="term" value="P:cellular response to heat"/>
    <property type="evidence" value="ECO:0007669"/>
    <property type="project" value="TreeGrafter"/>
</dbReference>
<dbReference type="Gene3D" id="3.40.50.1000">
    <property type="entry name" value="HAD superfamily/HAD-like"/>
    <property type="match status" value="1"/>
</dbReference>
<organism evidence="4 5">
    <name type="scientific">Lucilia cuprina</name>
    <name type="common">Green bottle fly</name>
    <name type="synonym">Australian sheep blowfly</name>
    <dbReference type="NCBI Taxonomy" id="7375"/>
    <lineage>
        <taxon>Eukaryota</taxon>
        <taxon>Metazoa</taxon>
        <taxon>Ecdysozoa</taxon>
        <taxon>Arthropoda</taxon>
        <taxon>Hexapoda</taxon>
        <taxon>Insecta</taxon>
        <taxon>Pterygota</taxon>
        <taxon>Neoptera</taxon>
        <taxon>Endopterygota</taxon>
        <taxon>Diptera</taxon>
        <taxon>Brachycera</taxon>
        <taxon>Muscomorpha</taxon>
        <taxon>Oestroidea</taxon>
        <taxon>Calliphoridae</taxon>
        <taxon>Luciliinae</taxon>
        <taxon>Lucilia</taxon>
    </lineage>
</organism>
<evidence type="ECO:0000256" key="1">
    <source>
        <dbReference type="ARBA" id="ARBA00005409"/>
    </source>
</evidence>
<comment type="similarity">
    <text evidence="2">In the C-terminal section; belongs to the trehalose phosphatase family.</text>
</comment>
<gene>
    <name evidence="4" type="ORF">FF38_08094</name>
</gene>
<dbReference type="PANTHER" id="PTHR10788">
    <property type="entry name" value="TREHALOSE-6-PHOSPHATE SYNTHASE"/>
    <property type="match status" value="1"/>
</dbReference>
<dbReference type="Pfam" id="PF02358">
    <property type="entry name" value="Trehalose_PPase"/>
    <property type="match status" value="1"/>
</dbReference>